<comment type="subcellular location">
    <subcellularLocation>
        <location evidence="1">Nucleus</location>
    </subcellularLocation>
</comment>
<dbReference type="GO" id="GO:0000408">
    <property type="term" value="C:EKC/KEOPS complex"/>
    <property type="evidence" value="ECO:0007669"/>
    <property type="project" value="TreeGrafter"/>
</dbReference>
<dbReference type="GO" id="GO:0002949">
    <property type="term" value="P:tRNA threonylcarbamoyladenosine modification"/>
    <property type="evidence" value="ECO:0007669"/>
    <property type="project" value="TreeGrafter"/>
</dbReference>
<dbReference type="GO" id="GO:0005634">
    <property type="term" value="C:nucleus"/>
    <property type="evidence" value="ECO:0007669"/>
    <property type="project" value="UniProtKB-SubCell"/>
</dbReference>
<keyword evidence="6 8" id="KW-0539">Nucleus</keyword>
<evidence type="ECO:0000256" key="7">
    <source>
        <dbReference type="ARBA" id="ARBA00025043"/>
    </source>
</evidence>
<reference evidence="9 10" key="1">
    <citation type="submission" date="2016-10" db="EMBL/GenBank/DDBJ databases">
        <authorList>
            <person name="de Groot N.N."/>
        </authorList>
    </citation>
    <scope>NUCLEOTIDE SEQUENCE [LARGE SCALE GENOMIC DNA]</scope>
    <source>
        <strain evidence="9 10">PYCC 4715</strain>
    </source>
</reference>
<evidence type="ECO:0000256" key="3">
    <source>
        <dbReference type="ARBA" id="ARBA00015316"/>
    </source>
</evidence>
<accession>A0A1L0BYE5</accession>
<dbReference type="Gene3D" id="3.30.2380.10">
    <property type="entry name" value="CGI121/TPRKB"/>
    <property type="match status" value="1"/>
</dbReference>
<dbReference type="EMBL" id="LT635767">
    <property type="protein sequence ID" value="SGZ56367.1"/>
    <property type="molecule type" value="Genomic_DNA"/>
</dbReference>
<evidence type="ECO:0000256" key="5">
    <source>
        <dbReference type="ARBA" id="ARBA00022694"/>
    </source>
</evidence>
<evidence type="ECO:0000256" key="1">
    <source>
        <dbReference type="ARBA" id="ARBA00004123"/>
    </source>
</evidence>
<sequence length="186" mass="21208">MPFQTVKFPEYPQLATFLAYYQGVEPETLSKVKSELINRNEDYDYCFLSTTHIISLEQLYSSLHSSIQNHVRGTMKARTLNTEVIFNLSPVNKINDALKIFGVDDKRQDVIVVKVFRSEEQEQFQDIEQAVSKVLRVNSLNLTDDVLESKVDLKKFRKVFKLAPESLSGPETYTKGAIAASLLRGL</sequence>
<gene>
    <name evidence="9" type="ORF">SAMEA4029009_CIC11G00000002136</name>
</gene>
<evidence type="ECO:0000256" key="4">
    <source>
        <dbReference type="ARBA" id="ARBA00016009"/>
    </source>
</evidence>
<evidence type="ECO:0000313" key="10">
    <source>
        <dbReference type="Proteomes" id="UP000182259"/>
    </source>
</evidence>
<name>A0A1L0BYE5_9ASCO</name>
<dbReference type="InterPro" id="IPR036504">
    <property type="entry name" value="CGI121/TPRKB_sf"/>
</dbReference>
<dbReference type="Pfam" id="PF08617">
    <property type="entry name" value="CGI-121"/>
    <property type="match status" value="1"/>
</dbReference>
<comment type="similarity">
    <text evidence="2 8">Belongs to the CGI121/TPRKB family.</text>
</comment>
<evidence type="ECO:0000256" key="2">
    <source>
        <dbReference type="ARBA" id="ARBA00005546"/>
    </source>
</evidence>
<dbReference type="InterPro" id="IPR013926">
    <property type="entry name" value="CGI121/TPRKB"/>
</dbReference>
<evidence type="ECO:0000256" key="8">
    <source>
        <dbReference type="RuleBase" id="RU004398"/>
    </source>
</evidence>
<dbReference type="PANTHER" id="PTHR15840">
    <property type="entry name" value="CGI-121 FAMILY MEMBER"/>
    <property type="match status" value="1"/>
</dbReference>
<proteinExistence type="inferred from homology"/>
<dbReference type="Proteomes" id="UP000182259">
    <property type="component" value="Chromosome IV"/>
</dbReference>
<protein>
    <recommendedName>
        <fullName evidence="4">EKC/KEOPS complex subunit CGI121</fullName>
    </recommendedName>
    <alternativeName>
        <fullName evidence="3">EKC/KEOPS complex subunit cgi121</fullName>
    </alternativeName>
</protein>
<keyword evidence="5" id="KW-0819">tRNA processing</keyword>
<dbReference type="AlphaFoldDB" id="A0A1L0BYE5"/>
<evidence type="ECO:0000256" key="6">
    <source>
        <dbReference type="ARBA" id="ARBA00023242"/>
    </source>
</evidence>
<evidence type="ECO:0000313" key="9">
    <source>
        <dbReference type="EMBL" id="SGZ56367.1"/>
    </source>
</evidence>
<dbReference type="PANTHER" id="PTHR15840:SF10">
    <property type="entry name" value="EKC_KEOPS COMPLEX SUBUNIT TPRKB"/>
    <property type="match status" value="1"/>
</dbReference>
<dbReference type="GO" id="GO:0005829">
    <property type="term" value="C:cytosol"/>
    <property type="evidence" value="ECO:0007669"/>
    <property type="project" value="TreeGrafter"/>
</dbReference>
<comment type="function">
    <text evidence="7">Component of the EKC/KEOPS complex that is required for the formation of a threonylcarbamoyl group on adenosine at position 37 (t(6)A37) in tRNAs that read codons beginning with adenine. The complex is probably involved in the transfer of the threonylcarbamoyl moiety of threonylcarbamoyl-AMP (TC-AMP) to the N6 group of A37. CGI121 acts as an allosteric effector that regulates the t(6)A activity of the complex. The EKC/KEOPS complex also promotes both telomere uncapping and telomere elongation. The complex is required for efficient recruitment of transcriptional coactivators. CGI121 is not required for tRNA modification.</text>
</comment>
<organism evidence="9 10">
    <name type="scientific">Sungouiella intermedia</name>
    <dbReference type="NCBI Taxonomy" id="45354"/>
    <lineage>
        <taxon>Eukaryota</taxon>
        <taxon>Fungi</taxon>
        <taxon>Dikarya</taxon>
        <taxon>Ascomycota</taxon>
        <taxon>Saccharomycotina</taxon>
        <taxon>Pichiomycetes</taxon>
        <taxon>Metschnikowiaceae</taxon>
        <taxon>Sungouiella</taxon>
    </lineage>
</organism>
<dbReference type="SUPFAM" id="SSF143870">
    <property type="entry name" value="PF0523-like"/>
    <property type="match status" value="1"/>
</dbReference>